<evidence type="ECO:0000256" key="1">
    <source>
        <dbReference type="SAM" id="Phobius"/>
    </source>
</evidence>
<gene>
    <name evidence="2" type="ORF">QFZ34_001801</name>
</gene>
<dbReference type="EMBL" id="JAUSZT010000003">
    <property type="protein sequence ID" value="MDQ0996619.1"/>
    <property type="molecule type" value="Genomic_DNA"/>
</dbReference>
<dbReference type="RefSeq" id="WP_307279614.1">
    <property type="nucleotide sequence ID" value="NZ_JAUSZT010000003.1"/>
</dbReference>
<keyword evidence="1" id="KW-0812">Transmembrane</keyword>
<evidence type="ECO:0000313" key="2">
    <source>
        <dbReference type="EMBL" id="MDQ0996619.1"/>
    </source>
</evidence>
<proteinExistence type="predicted"/>
<feature type="transmembrane region" description="Helical" evidence="1">
    <location>
        <begin position="177"/>
        <end position="197"/>
    </location>
</feature>
<keyword evidence="1" id="KW-0472">Membrane</keyword>
<name>A0ABU0S783_9HYPH</name>
<protein>
    <submittedName>
        <fullName evidence="2">Uncharacterized protein</fullName>
    </submittedName>
</protein>
<comment type="caution">
    <text evidence="2">The sequence shown here is derived from an EMBL/GenBank/DDBJ whole genome shotgun (WGS) entry which is preliminary data.</text>
</comment>
<evidence type="ECO:0000313" key="3">
    <source>
        <dbReference type="Proteomes" id="UP001237780"/>
    </source>
</evidence>
<reference evidence="2 3" key="1">
    <citation type="submission" date="2023-07" db="EMBL/GenBank/DDBJ databases">
        <title>Comparative genomics of wheat-associated soil bacteria to identify genetic determinants of phenazine resistance.</title>
        <authorList>
            <person name="Mouncey N."/>
        </authorList>
    </citation>
    <scope>NUCLEOTIDE SEQUENCE [LARGE SCALE GENOMIC DNA]</scope>
    <source>
        <strain evidence="2 3">W4I11</strain>
    </source>
</reference>
<keyword evidence="3" id="KW-1185">Reference proteome</keyword>
<dbReference type="Proteomes" id="UP001237780">
    <property type="component" value="Unassembled WGS sequence"/>
</dbReference>
<accession>A0ABU0S783</accession>
<keyword evidence="1" id="KW-1133">Transmembrane helix</keyword>
<organism evidence="2 3">
    <name type="scientific">Phyllobacterium ifriqiyense</name>
    <dbReference type="NCBI Taxonomy" id="314238"/>
    <lineage>
        <taxon>Bacteria</taxon>
        <taxon>Pseudomonadati</taxon>
        <taxon>Pseudomonadota</taxon>
        <taxon>Alphaproteobacteria</taxon>
        <taxon>Hyphomicrobiales</taxon>
        <taxon>Phyllobacteriaceae</taxon>
        <taxon>Phyllobacterium</taxon>
    </lineage>
</organism>
<sequence length="204" mass="23275">MKENSNPRDRLSLSEAVRGAQLASADRNDVLTDTKEADLARIEVLAQDLQEVFDEVPVDDPQWQFAVSKGQQPRLWIDVTSHVTMARDRRTYRFVRDTRNGRILVAESTEVRPVADAVTRYIAERIVERRQMMEGSRVGLIEPKPVKETRQIEQSMQPAVTIPAIKQPSRLSSFITAAYWFLIGAAIGSGAFVMFFWDRVSNYF</sequence>